<dbReference type="SUPFAM" id="SSF56645">
    <property type="entry name" value="Acyl-CoA dehydrogenase NM domain-like"/>
    <property type="match status" value="1"/>
</dbReference>
<accession>T0IQW9</accession>
<dbReference type="InterPro" id="IPR013786">
    <property type="entry name" value="AcylCoA_DH/ox_N"/>
</dbReference>
<feature type="domain" description="Acyl-CoA dehydrogenase/oxidase N-terminal" evidence="7">
    <location>
        <begin position="6"/>
        <end position="118"/>
    </location>
</feature>
<dbReference type="InterPro" id="IPR036250">
    <property type="entry name" value="AcylCo_DH-like_C"/>
</dbReference>
<dbReference type="GO" id="GO:0050660">
    <property type="term" value="F:flavin adenine dinucleotide binding"/>
    <property type="evidence" value="ECO:0007669"/>
    <property type="project" value="InterPro"/>
</dbReference>
<dbReference type="Gene3D" id="1.10.540.10">
    <property type="entry name" value="Acyl-CoA dehydrogenase/oxidase, N-terminal domain"/>
    <property type="match status" value="1"/>
</dbReference>
<keyword evidence="3" id="KW-0285">Flavoprotein</keyword>
<comment type="similarity">
    <text evidence="2">Belongs to the acyl-CoA dehydrogenase family.</text>
</comment>
<dbReference type="RefSeq" id="WP_021236675.1">
    <property type="nucleotide sequence ID" value="NZ_ATHO01000011.1"/>
</dbReference>
<dbReference type="Gene3D" id="1.20.140.10">
    <property type="entry name" value="Butyryl-CoA Dehydrogenase, subunit A, domain 3"/>
    <property type="match status" value="1"/>
</dbReference>
<dbReference type="PANTHER" id="PTHR43884">
    <property type="entry name" value="ACYL-COA DEHYDROGENASE"/>
    <property type="match status" value="1"/>
</dbReference>
<evidence type="ECO:0000313" key="8">
    <source>
        <dbReference type="EMBL" id="EQB14240.1"/>
    </source>
</evidence>
<keyword evidence="4" id="KW-0274">FAD</keyword>
<dbReference type="Pfam" id="PF02771">
    <property type="entry name" value="Acyl-CoA_dh_N"/>
    <property type="match status" value="1"/>
</dbReference>
<dbReference type="InterPro" id="IPR046373">
    <property type="entry name" value="Acyl-CoA_Oxase/DH_mid-dom_sf"/>
</dbReference>
<organism evidence="8 9">
    <name type="scientific">Sphingobium quisquiliarum P25</name>
    <dbReference type="NCBI Taxonomy" id="1329909"/>
    <lineage>
        <taxon>Bacteria</taxon>
        <taxon>Pseudomonadati</taxon>
        <taxon>Pseudomonadota</taxon>
        <taxon>Alphaproteobacteria</taxon>
        <taxon>Sphingomonadales</taxon>
        <taxon>Sphingomonadaceae</taxon>
        <taxon>Sphingobium</taxon>
    </lineage>
</organism>
<protein>
    <recommendedName>
        <fullName evidence="10">Acyl-CoA dehydrogenase</fullName>
    </recommendedName>
</protein>
<evidence type="ECO:0000256" key="5">
    <source>
        <dbReference type="ARBA" id="ARBA00023002"/>
    </source>
</evidence>
<proteinExistence type="inferred from homology"/>
<comment type="cofactor">
    <cofactor evidence="1">
        <name>FAD</name>
        <dbReference type="ChEBI" id="CHEBI:57692"/>
    </cofactor>
</comment>
<dbReference type="Gene3D" id="2.40.110.10">
    <property type="entry name" value="Butyryl-CoA Dehydrogenase, subunit A, domain 2"/>
    <property type="match status" value="1"/>
</dbReference>
<dbReference type="PANTHER" id="PTHR43884:SF20">
    <property type="entry name" value="ACYL-COA DEHYDROGENASE FADE28"/>
    <property type="match status" value="1"/>
</dbReference>
<dbReference type="CDD" id="cd00567">
    <property type="entry name" value="ACAD"/>
    <property type="match status" value="1"/>
</dbReference>
<evidence type="ECO:0000256" key="3">
    <source>
        <dbReference type="ARBA" id="ARBA00022630"/>
    </source>
</evidence>
<dbReference type="InterPro" id="IPR037069">
    <property type="entry name" value="AcylCoA_DH/ox_N_sf"/>
</dbReference>
<dbReference type="Pfam" id="PF00441">
    <property type="entry name" value="Acyl-CoA_dh_1"/>
    <property type="match status" value="1"/>
</dbReference>
<evidence type="ECO:0000313" key="9">
    <source>
        <dbReference type="Proteomes" id="UP000015525"/>
    </source>
</evidence>
<dbReference type="EMBL" id="ATHO01000011">
    <property type="protein sequence ID" value="EQB14240.1"/>
    <property type="molecule type" value="Genomic_DNA"/>
</dbReference>
<evidence type="ECO:0000256" key="1">
    <source>
        <dbReference type="ARBA" id="ARBA00001974"/>
    </source>
</evidence>
<dbReference type="InterPro" id="IPR009075">
    <property type="entry name" value="AcylCo_DH/oxidase_C"/>
</dbReference>
<comment type="caution">
    <text evidence="8">The sequence shown here is derived from an EMBL/GenBank/DDBJ whole genome shotgun (WGS) entry which is preliminary data.</text>
</comment>
<dbReference type="GO" id="GO:0003995">
    <property type="term" value="F:acyl-CoA dehydrogenase activity"/>
    <property type="evidence" value="ECO:0007669"/>
    <property type="project" value="TreeGrafter"/>
</dbReference>
<evidence type="ECO:0000256" key="2">
    <source>
        <dbReference type="ARBA" id="ARBA00009347"/>
    </source>
</evidence>
<evidence type="ECO:0008006" key="10">
    <source>
        <dbReference type="Google" id="ProtNLM"/>
    </source>
</evidence>
<sequence>MDFALSDDQRAIQEAARDFLTDAANPDVIRAAVEGATGFDKGLWSSLAGEMGFAGLMVPEEFGGLGLGAVEMALVLEETGRVLAPVPFFETAVLAVQAVLGAGSEAQKADLLPRLASGTKASFAGTASRPALASGRLTGTADFATFAHVADLIIVATADDSLVVLEAGTPGLAIEALPSLDRLRRFARLSFDCEVTPDMVLGEPGGAKAAIERTLTIGAGLLAAEQTGGMQYSLDATVDYSKQRVQFGRLIGSFQAYKHMLADMMLLVEASRSAAYYAAAAIDEDGEEVAEACHTARAYVSDAYRSVTGDAIQLHGGIGFTWEHHAHLYFKRARAAASWLGTPDQHREALARIIMKDAA</sequence>
<evidence type="ECO:0000259" key="6">
    <source>
        <dbReference type="Pfam" id="PF00441"/>
    </source>
</evidence>
<keyword evidence="5" id="KW-0560">Oxidoreductase</keyword>
<dbReference type="SUPFAM" id="SSF47203">
    <property type="entry name" value="Acyl-CoA dehydrogenase C-terminal domain-like"/>
    <property type="match status" value="1"/>
</dbReference>
<dbReference type="AlphaFoldDB" id="T0IQW9"/>
<dbReference type="InterPro" id="IPR009100">
    <property type="entry name" value="AcylCoA_DH/oxidase_NM_dom_sf"/>
</dbReference>
<reference evidence="8 9" key="1">
    <citation type="journal article" date="2013" name="Genome Announc.">
        <title>Draft Genome Sequence of Sphingobium quisquiliarum Strain P25T, a Novel Hexachlorocyclohexane (HCH)-Degrading Bacterium Isolated from an HCH Dumpsite.</title>
        <authorList>
            <person name="Kumar Singh A."/>
            <person name="Sangwan N."/>
            <person name="Sharma A."/>
            <person name="Gupta V."/>
            <person name="Khurana J.P."/>
            <person name="Lal R."/>
        </authorList>
    </citation>
    <scope>NUCLEOTIDE SEQUENCE [LARGE SCALE GENOMIC DNA]</scope>
    <source>
        <strain evidence="8 9">P25</strain>
    </source>
</reference>
<feature type="domain" description="Acyl-CoA dehydrogenase/oxidase C-terminal" evidence="6">
    <location>
        <begin position="206"/>
        <end position="354"/>
    </location>
</feature>
<dbReference type="Proteomes" id="UP000015525">
    <property type="component" value="Unassembled WGS sequence"/>
</dbReference>
<name>T0IQW9_9SPHN</name>
<keyword evidence="9" id="KW-1185">Reference proteome</keyword>
<dbReference type="PATRIC" id="fig|1329909.3.peg.323"/>
<evidence type="ECO:0000256" key="4">
    <source>
        <dbReference type="ARBA" id="ARBA00022827"/>
    </source>
</evidence>
<gene>
    <name evidence="8" type="ORF">L288_01755</name>
</gene>
<evidence type="ECO:0000259" key="7">
    <source>
        <dbReference type="Pfam" id="PF02771"/>
    </source>
</evidence>